<name>A0A1G6YIU5_9ACTN</name>
<evidence type="ECO:0000313" key="1">
    <source>
        <dbReference type="EMBL" id="SDD90222.1"/>
    </source>
</evidence>
<dbReference type="STRING" id="1045774.SAMN05421872_11263"/>
<keyword evidence="2" id="KW-1185">Reference proteome</keyword>
<reference evidence="2" key="1">
    <citation type="submission" date="2016-10" db="EMBL/GenBank/DDBJ databases">
        <authorList>
            <person name="Varghese N."/>
            <person name="Submissions S."/>
        </authorList>
    </citation>
    <scope>NUCLEOTIDE SEQUENCE [LARGE SCALE GENOMIC DNA]</scope>
    <source>
        <strain evidence="2">CGMCC 4.6858</strain>
    </source>
</reference>
<sequence length="132" mass="14785">MTKRRGEVAGVDVHCPPWCESGIKGHRQALREGCEPDQARTHLSVDLGGQVDDIRNYLTGRLFRPGQGGWRVWLEAGPLMTTLVLELRTITRGKNIPAGKRKHNSVRLDLTTDEARSLAAQLIHLADREDLR</sequence>
<dbReference type="AlphaFoldDB" id="A0A1G6YIU5"/>
<accession>A0A1G6YIU5</accession>
<dbReference type="EMBL" id="FMZM01000012">
    <property type="protein sequence ID" value="SDD90222.1"/>
    <property type="molecule type" value="Genomic_DNA"/>
</dbReference>
<proteinExistence type="predicted"/>
<dbReference type="Proteomes" id="UP000199034">
    <property type="component" value="Unassembled WGS sequence"/>
</dbReference>
<evidence type="ECO:0000313" key="2">
    <source>
        <dbReference type="Proteomes" id="UP000199034"/>
    </source>
</evidence>
<protein>
    <submittedName>
        <fullName evidence="1">Uncharacterized protein</fullName>
    </submittedName>
</protein>
<organism evidence="1 2">
    <name type="scientific">Nocardioides lianchengensis</name>
    <dbReference type="NCBI Taxonomy" id="1045774"/>
    <lineage>
        <taxon>Bacteria</taxon>
        <taxon>Bacillati</taxon>
        <taxon>Actinomycetota</taxon>
        <taxon>Actinomycetes</taxon>
        <taxon>Propionibacteriales</taxon>
        <taxon>Nocardioidaceae</taxon>
        <taxon>Nocardioides</taxon>
    </lineage>
</organism>
<gene>
    <name evidence="1" type="ORF">SAMN05421872_11263</name>
</gene>